<accession>F9D1J9</accession>
<comment type="caution">
    <text evidence="1">The sequence shown here is derived from an EMBL/GenBank/DDBJ whole genome shotgun (WGS) entry which is preliminary data.</text>
</comment>
<reference evidence="1 2" key="1">
    <citation type="submission" date="2011-04" db="EMBL/GenBank/DDBJ databases">
        <authorList>
            <person name="Muzny D."/>
            <person name="Qin X."/>
            <person name="Deng J."/>
            <person name="Jiang H."/>
            <person name="Liu Y."/>
            <person name="Qu J."/>
            <person name="Song X.-Z."/>
            <person name="Zhang L."/>
            <person name="Thornton R."/>
            <person name="Coyle M."/>
            <person name="Francisco L."/>
            <person name="Jackson L."/>
            <person name="Javaid M."/>
            <person name="Korchina V."/>
            <person name="Kovar C."/>
            <person name="Mata R."/>
            <person name="Mathew T."/>
            <person name="Ngo R."/>
            <person name="Nguyen L."/>
            <person name="Nguyen N."/>
            <person name="Okwuonu G."/>
            <person name="Ongeri F."/>
            <person name="Pham C."/>
            <person name="Simmons D."/>
            <person name="Wilczek-Boney K."/>
            <person name="Hale W."/>
            <person name="Jakkamsetti A."/>
            <person name="Pham P."/>
            <person name="Ruth R."/>
            <person name="San Lucas F."/>
            <person name="Warren J."/>
            <person name="Zhang J."/>
            <person name="Zhao Z."/>
            <person name="Zhou C."/>
            <person name="Zhu D."/>
            <person name="Lee S."/>
            <person name="Bess C."/>
            <person name="Blankenburg K."/>
            <person name="Forbes L."/>
            <person name="Fu Q."/>
            <person name="Gubbala S."/>
            <person name="Hirani K."/>
            <person name="Jayaseelan J.C."/>
            <person name="Lara F."/>
            <person name="Munidasa M."/>
            <person name="Palculict T."/>
            <person name="Patil S."/>
            <person name="Pu L.-L."/>
            <person name="Saada N."/>
            <person name="Tang L."/>
            <person name="Weissenberger G."/>
            <person name="Zhu Y."/>
            <person name="Hemphill L."/>
            <person name="Shang Y."/>
            <person name="Youmans B."/>
            <person name="Ayvaz T."/>
            <person name="Ross M."/>
            <person name="Santibanez J."/>
            <person name="Aqrawi P."/>
            <person name="Gross S."/>
            <person name="Joshi V."/>
            <person name="Fowler G."/>
            <person name="Nazareth L."/>
            <person name="Reid J."/>
            <person name="Worley K."/>
            <person name="Petrosino J."/>
            <person name="Highlander S."/>
            <person name="Gibbs R."/>
        </authorList>
    </citation>
    <scope>NUCLEOTIDE SEQUENCE [LARGE SCALE GENOMIC DNA]</scope>
    <source>
        <strain evidence="1 2">DSM 3688</strain>
    </source>
</reference>
<organism evidence="1 2">
    <name type="scientific">Prevotella dentalis (strain ATCC 49559 / DSM 3688 / JCM 13448 / NCTC 12043 / ES 2772)</name>
    <name type="common">Mitsuokella dentalis</name>
    <dbReference type="NCBI Taxonomy" id="908937"/>
    <lineage>
        <taxon>Bacteria</taxon>
        <taxon>Pseudomonadati</taxon>
        <taxon>Bacteroidota</taxon>
        <taxon>Bacteroidia</taxon>
        <taxon>Bacteroidales</taxon>
        <taxon>Prevotellaceae</taxon>
        <taxon>Prevotella</taxon>
    </lineage>
</organism>
<proteinExistence type="predicted"/>
<name>F9D1J9_PREDD</name>
<dbReference type="Proteomes" id="UP000007820">
    <property type="component" value="Unassembled WGS sequence"/>
</dbReference>
<protein>
    <submittedName>
        <fullName evidence="1">Uncharacterized protein</fullName>
    </submittedName>
</protein>
<dbReference type="AlphaFoldDB" id="F9D1J9"/>
<evidence type="ECO:0000313" key="2">
    <source>
        <dbReference type="Proteomes" id="UP000007820"/>
    </source>
</evidence>
<gene>
    <name evidence="1" type="ORF">HMPREF9136_0727</name>
</gene>
<sequence>MLQGTVEAVVVAGEKRKAGDAPMETKRFEANTSLPVLDRCQLLHGIKRTFLCSILAFF</sequence>
<evidence type="ECO:0000313" key="1">
    <source>
        <dbReference type="EMBL" id="EGQ16247.1"/>
    </source>
</evidence>
<dbReference type="EMBL" id="AFPW01000009">
    <property type="protein sequence ID" value="EGQ16247.1"/>
    <property type="molecule type" value="Genomic_DNA"/>
</dbReference>